<dbReference type="Proteomes" id="UP000189981">
    <property type="component" value="Unassembled WGS sequence"/>
</dbReference>
<gene>
    <name evidence="1" type="ORF">SAMN05661099_3520</name>
</gene>
<organism evidence="1 2">
    <name type="scientific">Daejeonella lutea</name>
    <dbReference type="NCBI Taxonomy" id="572036"/>
    <lineage>
        <taxon>Bacteria</taxon>
        <taxon>Pseudomonadati</taxon>
        <taxon>Bacteroidota</taxon>
        <taxon>Sphingobacteriia</taxon>
        <taxon>Sphingobacteriales</taxon>
        <taxon>Sphingobacteriaceae</taxon>
        <taxon>Daejeonella</taxon>
    </lineage>
</organism>
<name>A0A1T5F8K9_9SPHI</name>
<reference evidence="2" key="1">
    <citation type="submission" date="2017-02" db="EMBL/GenBank/DDBJ databases">
        <authorList>
            <person name="Varghese N."/>
            <person name="Submissions S."/>
        </authorList>
    </citation>
    <scope>NUCLEOTIDE SEQUENCE [LARGE SCALE GENOMIC DNA]</scope>
    <source>
        <strain evidence="2">DSM 22385</strain>
    </source>
</reference>
<evidence type="ECO:0000313" key="2">
    <source>
        <dbReference type="Proteomes" id="UP000189981"/>
    </source>
</evidence>
<dbReference type="AlphaFoldDB" id="A0A1T5F8K9"/>
<sequence length="61" mass="6993">MLKNRNLHKEAAMPVITINDAADNSNEDMLRLRRELVNAAIEVVGYDPIKIEQYLNRKNVA</sequence>
<protein>
    <submittedName>
        <fullName evidence="1">Uncharacterized protein</fullName>
    </submittedName>
</protein>
<keyword evidence="2" id="KW-1185">Reference proteome</keyword>
<dbReference type="RefSeq" id="WP_079704016.1">
    <property type="nucleotide sequence ID" value="NZ_FUYR01000006.1"/>
</dbReference>
<proteinExistence type="predicted"/>
<accession>A0A1T5F8K9</accession>
<dbReference type="EMBL" id="FUYR01000006">
    <property type="protein sequence ID" value="SKB92476.1"/>
    <property type="molecule type" value="Genomic_DNA"/>
</dbReference>
<evidence type="ECO:0000313" key="1">
    <source>
        <dbReference type="EMBL" id="SKB92476.1"/>
    </source>
</evidence>